<name>E1R921_SEDSS</name>
<evidence type="ECO:0008006" key="5">
    <source>
        <dbReference type="Google" id="ProtNLM"/>
    </source>
</evidence>
<dbReference type="eggNOG" id="ENOG5033R8E">
    <property type="taxonomic scope" value="Bacteria"/>
</dbReference>
<dbReference type="STRING" id="573413.Spirs_3905"/>
<dbReference type="PROSITE" id="PS51257">
    <property type="entry name" value="PROKAR_LIPOPROTEIN"/>
    <property type="match status" value="1"/>
</dbReference>
<feature type="signal peptide" evidence="2">
    <location>
        <begin position="1"/>
        <end position="28"/>
    </location>
</feature>
<evidence type="ECO:0000256" key="2">
    <source>
        <dbReference type="SAM" id="SignalP"/>
    </source>
</evidence>
<evidence type="ECO:0000313" key="3">
    <source>
        <dbReference type="EMBL" id="ADK82990.1"/>
    </source>
</evidence>
<dbReference type="InterPro" id="IPR046173">
    <property type="entry name" value="DUF6175"/>
</dbReference>
<reference evidence="3 4" key="1">
    <citation type="journal article" date="2010" name="Stand. Genomic Sci.">
        <title>Complete genome sequence of Spirochaeta smaragdinae type strain (SEBR 4228).</title>
        <authorList>
            <person name="Mavromatis K."/>
            <person name="Yasawong M."/>
            <person name="Chertkov O."/>
            <person name="Lapidus A."/>
            <person name="Lucas S."/>
            <person name="Nolan M."/>
            <person name="Del Rio T.G."/>
            <person name="Tice H."/>
            <person name="Cheng J.F."/>
            <person name="Pitluck S."/>
            <person name="Liolios K."/>
            <person name="Ivanova N."/>
            <person name="Tapia R."/>
            <person name="Han C."/>
            <person name="Bruce D."/>
            <person name="Goodwin L."/>
            <person name="Pati A."/>
            <person name="Chen A."/>
            <person name="Palaniappan K."/>
            <person name="Land M."/>
            <person name="Hauser L."/>
            <person name="Chang Y.J."/>
            <person name="Jeffries C.D."/>
            <person name="Detter J.C."/>
            <person name="Rohde M."/>
            <person name="Brambilla E."/>
            <person name="Spring S."/>
            <person name="Goker M."/>
            <person name="Sikorski J."/>
            <person name="Woyke T."/>
            <person name="Bristow J."/>
            <person name="Eisen J.A."/>
            <person name="Markowitz V."/>
            <person name="Hugenholtz P."/>
            <person name="Klenk H.P."/>
            <person name="Kyrpides N.C."/>
        </authorList>
    </citation>
    <scope>NUCLEOTIDE SEQUENCE [LARGE SCALE GENOMIC DNA]</scope>
    <source>
        <strain evidence="4">DSM 11293 / JCM 15392 / SEBR 4228</strain>
    </source>
</reference>
<dbReference type="EMBL" id="CP002116">
    <property type="protein sequence ID" value="ADK82990.1"/>
    <property type="molecule type" value="Genomic_DNA"/>
</dbReference>
<dbReference type="RefSeq" id="WP_013256449.1">
    <property type="nucleotide sequence ID" value="NC_014364.1"/>
</dbReference>
<dbReference type="AlphaFoldDB" id="E1R921"/>
<evidence type="ECO:0000256" key="1">
    <source>
        <dbReference type="SAM" id="MobiDB-lite"/>
    </source>
</evidence>
<keyword evidence="2" id="KW-0732">Signal</keyword>
<protein>
    <recommendedName>
        <fullName evidence="5">Lipoprotein</fullName>
    </recommendedName>
</protein>
<accession>E1R921</accession>
<gene>
    <name evidence="3" type="ordered locus">Spirs_3905</name>
</gene>
<sequence>MKKKNSIVKIGAALSVIFVLLLAGCASTGGGSTGPGKQAAASAAPVSSPVYYGSGSGATQTEAMNQAKIAAVRKASADLLGVAAAAAKRDEIETALFGKGGVNAYVYNDSMEIIDRGGSDGDFSLTLGIKINLESVAAVLRGAGIYGGQVLPQGGEVALVDQPRPAISAPQPATAEATPSAGQEEVPEEAPASTSGEIDPQEAALIQDIVGNLSYMVYYDEENVTDQFLATTAVGMANKYLAQNGMNYVDLEQIERLKKDQEMAYEEETGQSISMIQWIANKLNADIYIEIAVDANSETKSGRYYGSASVNLKNFDASTGSGRGTAYYQTVPPAMSTVSEKDALNNAVASATYNAVQKAIEQAQLYTRQELSQGIKYTLVIQNTPDSRMMRNFEKKIERKVKNIRKLSYAPEESRYEVRLIGRITDLEDLIYDATEGVSGMEGTFLVFQRGNSITFDTGL</sequence>
<dbReference type="Proteomes" id="UP000002318">
    <property type="component" value="Chromosome"/>
</dbReference>
<dbReference type="KEGG" id="ssm:Spirs_3905"/>
<keyword evidence="4" id="KW-1185">Reference proteome</keyword>
<dbReference type="HOGENOM" id="CLU_622459_0_0_12"/>
<dbReference type="Pfam" id="PF19672">
    <property type="entry name" value="DUF6175"/>
    <property type="match status" value="1"/>
</dbReference>
<organism evidence="3 4">
    <name type="scientific">Sediminispirochaeta smaragdinae (strain DSM 11293 / JCM 15392 / SEBR 4228)</name>
    <name type="common">Spirochaeta smaragdinae</name>
    <dbReference type="NCBI Taxonomy" id="573413"/>
    <lineage>
        <taxon>Bacteria</taxon>
        <taxon>Pseudomonadati</taxon>
        <taxon>Spirochaetota</taxon>
        <taxon>Spirochaetia</taxon>
        <taxon>Spirochaetales</taxon>
        <taxon>Spirochaetaceae</taxon>
        <taxon>Sediminispirochaeta</taxon>
    </lineage>
</organism>
<feature type="chain" id="PRO_5003150792" description="Lipoprotein" evidence="2">
    <location>
        <begin position="29"/>
        <end position="460"/>
    </location>
</feature>
<evidence type="ECO:0000313" key="4">
    <source>
        <dbReference type="Proteomes" id="UP000002318"/>
    </source>
</evidence>
<proteinExistence type="predicted"/>
<feature type="region of interest" description="Disordered" evidence="1">
    <location>
        <begin position="167"/>
        <end position="199"/>
    </location>
</feature>
<dbReference type="OrthoDB" id="355349at2"/>